<evidence type="ECO:0000256" key="1">
    <source>
        <dbReference type="SAM" id="Phobius"/>
    </source>
</evidence>
<evidence type="ECO:0000313" key="3">
    <source>
        <dbReference type="Proteomes" id="UP000290932"/>
    </source>
</evidence>
<gene>
    <name evidence="2" type="ORF">ABH15_06515</name>
</gene>
<keyword evidence="1" id="KW-0812">Transmembrane</keyword>
<comment type="caution">
    <text evidence="2">The sequence shown here is derived from an EMBL/GenBank/DDBJ whole genome shotgun (WGS) entry which is preliminary data.</text>
</comment>
<keyword evidence="1" id="KW-1133">Transmembrane helix</keyword>
<feature type="transmembrane region" description="Helical" evidence="1">
    <location>
        <begin position="175"/>
        <end position="198"/>
    </location>
</feature>
<reference evidence="2 3" key="1">
    <citation type="journal article" date="2015" name="Int. J. Syst. Evol. Microbiol.">
        <title>Methanoculleus taiwanensis sp. nov., a methanogen isolated from deep marine sediment at the deformation front area near Taiwan.</title>
        <authorList>
            <person name="Weng C.Y."/>
            <person name="Chen S.C."/>
            <person name="Lai M.C."/>
            <person name="Wu S.Y."/>
            <person name="Lin S."/>
            <person name="Yang T.F."/>
            <person name="Chen P.C."/>
        </authorList>
    </citation>
    <scope>NUCLEOTIDE SEQUENCE [LARGE SCALE GENOMIC DNA]</scope>
    <source>
        <strain evidence="2 3">CYW4</strain>
    </source>
</reference>
<dbReference type="Proteomes" id="UP000290932">
    <property type="component" value="Unassembled WGS sequence"/>
</dbReference>
<dbReference type="EMBL" id="LHQS01000002">
    <property type="protein sequence ID" value="RXE55867.1"/>
    <property type="molecule type" value="Genomic_DNA"/>
</dbReference>
<dbReference type="OrthoDB" id="109762at2157"/>
<sequence length="203" mass="22358">MRTSDRDRCRSAVFALCIALALIIVPAGALSAEYQVLENGTAYRATVEITGTEHGFWGQGMLGERVPLDVEDLLVTGPDGAVEIMWEDAGTITFPEGNYTATYRGAIRNNHLQAFFDEPYAVTTVIPEGLDIRNPLLGMVSPGGQIGAGENDTVTVAWPRTTYIELRFYDPGREILLNTFGTIWVVMAVVLLFPYLLARLREE</sequence>
<name>A0A498H0F0_9EURY</name>
<dbReference type="Pfam" id="PF19119">
    <property type="entry name" value="DUF5803"/>
    <property type="match status" value="1"/>
</dbReference>
<organism evidence="2 3">
    <name type="scientific">Methanoculleus taiwanensis</name>
    <dbReference type="NCBI Taxonomy" id="1550565"/>
    <lineage>
        <taxon>Archaea</taxon>
        <taxon>Methanobacteriati</taxon>
        <taxon>Methanobacteriota</taxon>
        <taxon>Stenosarchaea group</taxon>
        <taxon>Methanomicrobia</taxon>
        <taxon>Methanomicrobiales</taxon>
        <taxon>Methanomicrobiaceae</taxon>
        <taxon>Methanoculleus</taxon>
    </lineage>
</organism>
<accession>A0A498H0F0</accession>
<proteinExistence type="predicted"/>
<keyword evidence="1" id="KW-0472">Membrane</keyword>
<dbReference type="InterPro" id="IPR043826">
    <property type="entry name" value="DUF5803"/>
</dbReference>
<protein>
    <submittedName>
        <fullName evidence="2">Uncharacterized protein</fullName>
    </submittedName>
</protein>
<dbReference type="RefSeq" id="WP_164913657.1">
    <property type="nucleotide sequence ID" value="NZ_LHQS01000002.1"/>
</dbReference>
<keyword evidence="3" id="KW-1185">Reference proteome</keyword>
<dbReference type="AlphaFoldDB" id="A0A498H0F0"/>
<evidence type="ECO:0000313" key="2">
    <source>
        <dbReference type="EMBL" id="RXE55867.1"/>
    </source>
</evidence>